<feature type="region of interest" description="Disordered" evidence="1">
    <location>
        <begin position="1"/>
        <end position="79"/>
    </location>
</feature>
<dbReference type="EMBL" id="QGKY02001250">
    <property type="protein sequence ID" value="KAF2560818.1"/>
    <property type="molecule type" value="Genomic_DNA"/>
</dbReference>
<name>A0A8S9I0A6_BRACR</name>
<dbReference type="AlphaFoldDB" id="A0A8S9I0A6"/>
<reference evidence="2" key="1">
    <citation type="submission" date="2019-12" db="EMBL/GenBank/DDBJ databases">
        <title>Genome sequencing and annotation of Brassica cretica.</title>
        <authorList>
            <person name="Studholme D.J."/>
            <person name="Sarris P.F."/>
        </authorList>
    </citation>
    <scope>NUCLEOTIDE SEQUENCE</scope>
    <source>
        <strain evidence="2">PFS-102/07</strain>
        <tissue evidence="2">Leaf</tissue>
    </source>
</reference>
<feature type="region of interest" description="Disordered" evidence="1">
    <location>
        <begin position="177"/>
        <end position="199"/>
    </location>
</feature>
<organism evidence="2">
    <name type="scientific">Brassica cretica</name>
    <name type="common">Mustard</name>
    <dbReference type="NCBI Taxonomy" id="69181"/>
    <lineage>
        <taxon>Eukaryota</taxon>
        <taxon>Viridiplantae</taxon>
        <taxon>Streptophyta</taxon>
        <taxon>Embryophyta</taxon>
        <taxon>Tracheophyta</taxon>
        <taxon>Spermatophyta</taxon>
        <taxon>Magnoliopsida</taxon>
        <taxon>eudicotyledons</taxon>
        <taxon>Gunneridae</taxon>
        <taxon>Pentapetalae</taxon>
        <taxon>rosids</taxon>
        <taxon>malvids</taxon>
        <taxon>Brassicales</taxon>
        <taxon>Brassicaceae</taxon>
        <taxon>Brassiceae</taxon>
        <taxon>Brassica</taxon>
    </lineage>
</organism>
<accession>A0A8S9I0A6</accession>
<feature type="region of interest" description="Disordered" evidence="1">
    <location>
        <begin position="91"/>
        <end position="151"/>
    </location>
</feature>
<evidence type="ECO:0000313" key="2">
    <source>
        <dbReference type="EMBL" id="KAF2560818.1"/>
    </source>
</evidence>
<feature type="compositionally biased region" description="Basic residues" evidence="1">
    <location>
        <begin position="106"/>
        <end position="116"/>
    </location>
</feature>
<proteinExistence type="predicted"/>
<gene>
    <name evidence="2" type="ORF">F2Q70_00017534</name>
</gene>
<protein>
    <submittedName>
        <fullName evidence="2">Uncharacterized protein</fullName>
    </submittedName>
</protein>
<feature type="compositionally biased region" description="Polar residues" evidence="1">
    <location>
        <begin position="62"/>
        <end position="79"/>
    </location>
</feature>
<evidence type="ECO:0000256" key="1">
    <source>
        <dbReference type="SAM" id="MobiDB-lite"/>
    </source>
</evidence>
<feature type="compositionally biased region" description="Basic and acidic residues" evidence="1">
    <location>
        <begin position="117"/>
        <end position="137"/>
    </location>
</feature>
<sequence>MVGSPYQKISISLRGRNGREGRNRSVSWRGPGASPSGEPEAGVLPGSMDQYMEPARHGDQGVLNNSTEVRPSDRTNQTNLAVYRIDPRTSGMDFWFEPQPDDRTNRTRARLSRPSRHSKDNSRAMHSLDREESKDGHAFSPSGPSRLSRVRPSPYRRAPIWALALFRSRADHVEVVEEETDSDMGGAVPQDVPIGDGKRKGKGIDLDDIEFSADGFPLPGWDPGFVPGDGSITSEMPLPDCDFENFFSNLPPGFDSYPSVDEPARSEVAAKSSRLINEGVNVLNSALEASYQEARVFRFKAEEAERQLALLRSKASARNERLAGDHAKALRHAERKGMSNYAAMVGARASQFKAEYQQLKEA</sequence>
<comment type="caution">
    <text evidence="2">The sequence shown here is derived from an EMBL/GenBank/DDBJ whole genome shotgun (WGS) entry which is preliminary data.</text>
</comment>